<reference evidence="3" key="1">
    <citation type="submission" date="2023-03" db="EMBL/GenBank/DDBJ databases">
        <authorList>
            <person name="Steffen K."/>
            <person name="Cardenas P."/>
        </authorList>
    </citation>
    <scope>NUCLEOTIDE SEQUENCE</scope>
</reference>
<dbReference type="SUPFAM" id="SSF89733">
    <property type="entry name" value="L-sulfolactate dehydrogenase-like"/>
    <property type="match status" value="1"/>
</dbReference>
<evidence type="ECO:0000313" key="3">
    <source>
        <dbReference type="EMBL" id="CAI8035739.1"/>
    </source>
</evidence>
<dbReference type="PANTHER" id="PTHR11091:SF0">
    <property type="entry name" value="MALATE DEHYDROGENASE"/>
    <property type="match status" value="1"/>
</dbReference>
<dbReference type="InterPro" id="IPR036111">
    <property type="entry name" value="Mal/L-sulfo/L-lacto_DH-like_sf"/>
</dbReference>
<comment type="caution">
    <text evidence="3">The sequence shown here is derived from an EMBL/GenBank/DDBJ whole genome shotgun (WGS) entry which is preliminary data.</text>
</comment>
<keyword evidence="2" id="KW-0560">Oxidoreductase</keyword>
<protein>
    <submittedName>
        <fullName evidence="3">Malate dehydrogenase</fullName>
    </submittedName>
</protein>
<dbReference type="PANTHER" id="PTHR11091">
    <property type="entry name" value="OXIDOREDUCTASE-RELATED"/>
    <property type="match status" value="1"/>
</dbReference>
<accession>A0AA35WWT0</accession>
<dbReference type="Pfam" id="PF02615">
    <property type="entry name" value="Ldh_2"/>
    <property type="match status" value="1"/>
</dbReference>
<dbReference type="Gene3D" id="3.30.1370.60">
    <property type="entry name" value="Hypothetical oxidoreductase yiak, domain 2"/>
    <property type="match status" value="1"/>
</dbReference>
<evidence type="ECO:0000256" key="1">
    <source>
        <dbReference type="ARBA" id="ARBA00006056"/>
    </source>
</evidence>
<dbReference type="GO" id="GO:0016491">
    <property type="term" value="F:oxidoreductase activity"/>
    <property type="evidence" value="ECO:0007669"/>
    <property type="project" value="UniProtKB-KW"/>
</dbReference>
<sequence length="347" mass="36791">MPLIPAVQLRTISTNIFTAIGLKADKAQTIANLLIESNLAGHDSHGVLRLPQYVLSIQSKAIDPDVEIEIVSETPSSAVIDGHRGLGQFIATQAMEIAIAKAKAHTISTVNVYNCNHIGRLADYVMMAAEAKMVGMLFLNGHGGDHGVAPWGGTDRRLSTNPFACALPTGKDSPMVIDLTTSIVAGGKIRAYRSRGEPLPEGWILDADGVPSTDPNAYLEDPQGPLLPFGDIAGHKGYGLSLLTDILAGAMCEAGCSRSSPPGAGNAFFIIVIDIEKFIALADFEAHVAQMIDFVKASPTAPGFDEISIPGERSARTRQQRLAEGIPLDDTTWERLVETAQSVGVSV</sequence>
<dbReference type="Gene3D" id="1.10.1530.10">
    <property type="match status" value="1"/>
</dbReference>
<dbReference type="InterPro" id="IPR043143">
    <property type="entry name" value="Mal/L-sulf/L-lact_DH-like_NADP"/>
</dbReference>
<dbReference type="EMBL" id="CASHTH010002825">
    <property type="protein sequence ID" value="CAI8035739.1"/>
    <property type="molecule type" value="Genomic_DNA"/>
</dbReference>
<organism evidence="3 4">
    <name type="scientific">Geodia barretti</name>
    <name type="common">Barrett's horny sponge</name>
    <dbReference type="NCBI Taxonomy" id="519541"/>
    <lineage>
        <taxon>Eukaryota</taxon>
        <taxon>Metazoa</taxon>
        <taxon>Porifera</taxon>
        <taxon>Demospongiae</taxon>
        <taxon>Heteroscleromorpha</taxon>
        <taxon>Tetractinellida</taxon>
        <taxon>Astrophorina</taxon>
        <taxon>Geodiidae</taxon>
        <taxon>Geodia</taxon>
    </lineage>
</organism>
<comment type="similarity">
    <text evidence="1">Belongs to the LDH2/MDH2 oxidoreductase family.</text>
</comment>
<proteinExistence type="inferred from homology"/>
<dbReference type="InterPro" id="IPR003767">
    <property type="entry name" value="Malate/L-lactate_DH-like"/>
</dbReference>
<dbReference type="InterPro" id="IPR043144">
    <property type="entry name" value="Mal/L-sulf/L-lact_DH-like_ah"/>
</dbReference>
<name>A0AA35WWT0_GEOBA</name>
<evidence type="ECO:0000256" key="2">
    <source>
        <dbReference type="ARBA" id="ARBA00023002"/>
    </source>
</evidence>
<dbReference type="Proteomes" id="UP001174909">
    <property type="component" value="Unassembled WGS sequence"/>
</dbReference>
<gene>
    <name evidence="3" type="ORF">GBAR_LOCUS20041</name>
</gene>
<evidence type="ECO:0000313" key="4">
    <source>
        <dbReference type="Proteomes" id="UP001174909"/>
    </source>
</evidence>
<keyword evidence="4" id="KW-1185">Reference proteome</keyword>
<dbReference type="AlphaFoldDB" id="A0AA35WWT0"/>